<name>A0A4S2KUL0_9HYME</name>
<comment type="similarity">
    <text evidence="3">Belongs to the RNA polymerase II subunit 5-mediating protein family.</text>
</comment>
<evidence type="ECO:0000256" key="5">
    <source>
        <dbReference type="SAM" id="MobiDB-lite"/>
    </source>
</evidence>
<evidence type="ECO:0000256" key="3">
    <source>
        <dbReference type="ARBA" id="ARBA00038295"/>
    </source>
</evidence>
<dbReference type="EMBL" id="QBLH01001461">
    <property type="protein sequence ID" value="TGZ51738.1"/>
    <property type="molecule type" value="Genomic_DNA"/>
</dbReference>
<dbReference type="GO" id="GO:0005634">
    <property type="term" value="C:nucleus"/>
    <property type="evidence" value="ECO:0007669"/>
    <property type="project" value="UniProtKB-SubCell"/>
</dbReference>
<reference evidence="6 7" key="1">
    <citation type="journal article" date="2019" name="Philos. Trans. R. Soc. Lond., B, Biol. Sci.">
        <title>Ant behaviour and brain gene expression of defending hosts depend on the ecological success of the intruding social parasite.</title>
        <authorList>
            <person name="Kaur R."/>
            <person name="Stoldt M."/>
            <person name="Jongepier E."/>
            <person name="Feldmeyer B."/>
            <person name="Menzel F."/>
            <person name="Bornberg-Bauer E."/>
            <person name="Foitzik S."/>
        </authorList>
    </citation>
    <scope>NUCLEOTIDE SEQUENCE [LARGE SCALE GENOMIC DNA]</scope>
    <source>
        <tissue evidence="6">Whole body</tissue>
    </source>
</reference>
<evidence type="ECO:0000313" key="7">
    <source>
        <dbReference type="Proteomes" id="UP000310200"/>
    </source>
</evidence>
<organism evidence="6 7">
    <name type="scientific">Temnothorax longispinosus</name>
    <dbReference type="NCBI Taxonomy" id="300112"/>
    <lineage>
        <taxon>Eukaryota</taxon>
        <taxon>Metazoa</taxon>
        <taxon>Ecdysozoa</taxon>
        <taxon>Arthropoda</taxon>
        <taxon>Hexapoda</taxon>
        <taxon>Insecta</taxon>
        <taxon>Pterygota</taxon>
        <taxon>Neoptera</taxon>
        <taxon>Endopterygota</taxon>
        <taxon>Hymenoptera</taxon>
        <taxon>Apocrita</taxon>
        <taxon>Aculeata</taxon>
        <taxon>Formicoidea</taxon>
        <taxon>Formicidae</taxon>
        <taxon>Myrmicinae</taxon>
        <taxon>Temnothorax</taxon>
    </lineage>
</organism>
<dbReference type="InterPro" id="IPR052255">
    <property type="entry name" value="RNA_pol_II_subunit5-mediator"/>
</dbReference>
<evidence type="ECO:0000256" key="2">
    <source>
        <dbReference type="ARBA" id="ARBA00023242"/>
    </source>
</evidence>
<dbReference type="GO" id="GO:0003714">
    <property type="term" value="F:transcription corepressor activity"/>
    <property type="evidence" value="ECO:0007669"/>
    <property type="project" value="TreeGrafter"/>
</dbReference>
<dbReference type="Pfam" id="PF02996">
    <property type="entry name" value="Prefoldin"/>
    <property type="match status" value="1"/>
</dbReference>
<dbReference type="GO" id="GO:0019212">
    <property type="term" value="F:phosphatase inhibitor activity"/>
    <property type="evidence" value="ECO:0007669"/>
    <property type="project" value="TreeGrafter"/>
</dbReference>
<dbReference type="PANTHER" id="PTHR15111:SF0">
    <property type="entry name" value="UNCONVENTIONAL PREFOLDIN RPB5 INTERACTOR 1"/>
    <property type="match status" value="1"/>
</dbReference>
<keyword evidence="4" id="KW-0175">Coiled coil</keyword>
<comment type="subcellular location">
    <subcellularLocation>
        <location evidence="1">Nucleus</location>
    </subcellularLocation>
</comment>
<comment type="caution">
    <text evidence="6">The sequence shown here is derived from an EMBL/GenBank/DDBJ whole genome shotgun (WGS) entry which is preliminary data.</text>
</comment>
<feature type="compositionally biased region" description="Acidic residues" evidence="5">
    <location>
        <begin position="231"/>
        <end position="241"/>
    </location>
</feature>
<dbReference type="CDD" id="cd23159">
    <property type="entry name" value="Prefoldin_URI1"/>
    <property type="match status" value="1"/>
</dbReference>
<dbReference type="PANTHER" id="PTHR15111">
    <property type="entry name" value="RNA POLYMERASE II SUBUNIT 5-MEDIATING PROTEIN NNX3"/>
    <property type="match status" value="1"/>
</dbReference>
<gene>
    <name evidence="6" type="ORF">DBV15_04979</name>
</gene>
<evidence type="ECO:0000256" key="4">
    <source>
        <dbReference type="SAM" id="Coils"/>
    </source>
</evidence>
<keyword evidence="7" id="KW-1185">Reference proteome</keyword>
<keyword evidence="2" id="KW-0539">Nucleus</keyword>
<dbReference type="AlphaFoldDB" id="A0A4S2KUL0"/>
<dbReference type="GO" id="GO:0000122">
    <property type="term" value="P:negative regulation of transcription by RNA polymerase II"/>
    <property type="evidence" value="ECO:0007669"/>
    <property type="project" value="TreeGrafter"/>
</dbReference>
<proteinExistence type="inferred from homology"/>
<dbReference type="STRING" id="300112.A0A4S2KUL0"/>
<protein>
    <submittedName>
        <fullName evidence="6">Unconventional prefoldin RPB5 interactor</fullName>
    </submittedName>
</protein>
<sequence>MDSSVTNDATIGPELIKSYQQILLNNVFAQKLEQNEKHTKTLTDYKNRHKKVIEGLEVYPLSVSENCMVPIGKRAFMKGKLTHTNEVLAFLGDGYFAKYSASQAIALCNRRIAWADEMLKSLETERNLYEMRQYLPLGHDVFGKEDGKDIVEHWTENKLDEWRVQHREREKEYHQKLAKLKAKEKTDIRTEKDIFKRLDELEIEEELEEEIYRLEAERKEFYGDDLKDGEAYDESEEDTSDSDQITTEIIQEELEKLKNIQAGRITSSTSNITSDAAQDKIFDTSTTKNEESHPTANFIQDILTESCSPEKGTEEVSKDTSTKERRRISFAEPCVIEDEGNAEEEISIPQEACSVLKQEDTYEISEDEGDTVRIEFSHSSHIPDLIESNDTEIQSPIDIYKMFSTPKSILKRSPNDMIYDRVAPLNEYSSTDTEDEDEYVNSAYSSVIQEKVQESKISPVNDVSVKKDEKRIKFLLLSNLQKLRSILRDKSMLRVYRGVYLGVMRELINFNNN</sequence>
<accession>A0A4S2KUL0</accession>
<dbReference type="InterPro" id="IPR009053">
    <property type="entry name" value="Prefoldin"/>
</dbReference>
<dbReference type="Proteomes" id="UP000310200">
    <property type="component" value="Unassembled WGS sequence"/>
</dbReference>
<feature type="region of interest" description="Disordered" evidence="5">
    <location>
        <begin position="224"/>
        <end position="244"/>
    </location>
</feature>
<evidence type="ECO:0000256" key="1">
    <source>
        <dbReference type="ARBA" id="ARBA00004123"/>
    </source>
</evidence>
<dbReference type="InterPro" id="IPR004127">
    <property type="entry name" value="Prefoldin_subunit_alpha"/>
</dbReference>
<dbReference type="Gene3D" id="1.10.287.370">
    <property type="match status" value="1"/>
</dbReference>
<dbReference type="SUPFAM" id="SSF46579">
    <property type="entry name" value="Prefoldin"/>
    <property type="match status" value="1"/>
</dbReference>
<evidence type="ECO:0000313" key="6">
    <source>
        <dbReference type="EMBL" id="TGZ51738.1"/>
    </source>
</evidence>
<dbReference type="GO" id="GO:0003682">
    <property type="term" value="F:chromatin binding"/>
    <property type="evidence" value="ECO:0007669"/>
    <property type="project" value="TreeGrafter"/>
</dbReference>
<feature type="coiled-coil region" evidence="4">
    <location>
        <begin position="163"/>
        <end position="224"/>
    </location>
</feature>